<dbReference type="EMBL" id="ML977156">
    <property type="protein sequence ID" value="KAF1986525.1"/>
    <property type="molecule type" value="Genomic_DNA"/>
</dbReference>
<accession>A0A6G1H016</accession>
<dbReference type="GO" id="GO:0046872">
    <property type="term" value="F:metal ion binding"/>
    <property type="evidence" value="ECO:0007669"/>
    <property type="project" value="UniProtKB-KW"/>
</dbReference>
<dbReference type="InterPro" id="IPR006913">
    <property type="entry name" value="CENP-V/GFA"/>
</dbReference>
<comment type="similarity">
    <text evidence="1">Belongs to the Gfa family.</text>
</comment>
<sequence>DPSDSQNQSTSGPLNEWKKRPPYKVHTDAELEGKKFYKAECHCGKVGYTVSRKEPLDSRLCHCGTCKKSHASPFQWAAIFEKDDVNFTHGHHDLEWYDPSTKTIEHKLPCKVRCSYCHCPVMDEGRNMVLLFPSLMELKTEEERSALRPRCHQFYGERVNDIPDGLPKWTGLSDESDLVEDSPREVVQKRERQKEEERKKRFEKGENE</sequence>
<dbReference type="InterPro" id="IPR011057">
    <property type="entry name" value="Mss4-like_sf"/>
</dbReference>
<feature type="compositionally biased region" description="Basic and acidic residues" evidence="5">
    <location>
        <begin position="181"/>
        <end position="208"/>
    </location>
</feature>
<feature type="region of interest" description="Disordered" evidence="5">
    <location>
        <begin position="1"/>
        <end position="23"/>
    </location>
</feature>
<reference evidence="7" key="1">
    <citation type="journal article" date="2020" name="Stud. Mycol.">
        <title>101 Dothideomycetes genomes: a test case for predicting lifestyles and emergence of pathogens.</title>
        <authorList>
            <person name="Haridas S."/>
            <person name="Albert R."/>
            <person name="Binder M."/>
            <person name="Bloem J."/>
            <person name="Labutti K."/>
            <person name="Salamov A."/>
            <person name="Andreopoulos B."/>
            <person name="Baker S."/>
            <person name="Barry K."/>
            <person name="Bills G."/>
            <person name="Bluhm B."/>
            <person name="Cannon C."/>
            <person name="Castanera R."/>
            <person name="Culley D."/>
            <person name="Daum C."/>
            <person name="Ezra D."/>
            <person name="Gonzalez J."/>
            <person name="Henrissat B."/>
            <person name="Kuo A."/>
            <person name="Liang C."/>
            <person name="Lipzen A."/>
            <person name="Lutzoni F."/>
            <person name="Magnuson J."/>
            <person name="Mondo S."/>
            <person name="Nolan M."/>
            <person name="Ohm R."/>
            <person name="Pangilinan J."/>
            <person name="Park H.-J."/>
            <person name="Ramirez L."/>
            <person name="Alfaro M."/>
            <person name="Sun H."/>
            <person name="Tritt A."/>
            <person name="Yoshinaga Y."/>
            <person name="Zwiers L.-H."/>
            <person name="Turgeon B."/>
            <person name="Goodwin S."/>
            <person name="Spatafora J."/>
            <person name="Crous P."/>
            <person name="Grigoriev I."/>
        </authorList>
    </citation>
    <scope>NUCLEOTIDE SEQUENCE</scope>
    <source>
        <strain evidence="7">CBS 113979</strain>
    </source>
</reference>
<dbReference type="GO" id="GO:0016846">
    <property type="term" value="F:carbon-sulfur lyase activity"/>
    <property type="evidence" value="ECO:0007669"/>
    <property type="project" value="InterPro"/>
</dbReference>
<feature type="non-terminal residue" evidence="7">
    <location>
        <position position="1"/>
    </location>
</feature>
<evidence type="ECO:0000256" key="4">
    <source>
        <dbReference type="ARBA" id="ARBA00023239"/>
    </source>
</evidence>
<dbReference type="PANTHER" id="PTHR33337:SF40">
    <property type="entry name" value="CENP-V_GFA DOMAIN-CONTAINING PROTEIN-RELATED"/>
    <property type="match status" value="1"/>
</dbReference>
<evidence type="ECO:0000256" key="5">
    <source>
        <dbReference type="SAM" id="MobiDB-lite"/>
    </source>
</evidence>
<dbReference type="OrthoDB" id="9970124at2759"/>
<keyword evidence="3" id="KW-0862">Zinc</keyword>
<protein>
    <recommendedName>
        <fullName evidence="6">CENP-V/GFA domain-containing protein</fullName>
    </recommendedName>
</protein>
<dbReference type="PROSITE" id="PS51891">
    <property type="entry name" value="CENP_V_GFA"/>
    <property type="match status" value="1"/>
</dbReference>
<evidence type="ECO:0000259" key="6">
    <source>
        <dbReference type="PROSITE" id="PS51891"/>
    </source>
</evidence>
<dbReference type="PANTHER" id="PTHR33337">
    <property type="entry name" value="GFA DOMAIN-CONTAINING PROTEIN"/>
    <property type="match status" value="1"/>
</dbReference>
<keyword evidence="2" id="KW-0479">Metal-binding</keyword>
<dbReference type="AlphaFoldDB" id="A0A6G1H016"/>
<name>A0A6G1H016_9PEZI</name>
<organism evidence="7 8">
    <name type="scientific">Aulographum hederae CBS 113979</name>
    <dbReference type="NCBI Taxonomy" id="1176131"/>
    <lineage>
        <taxon>Eukaryota</taxon>
        <taxon>Fungi</taxon>
        <taxon>Dikarya</taxon>
        <taxon>Ascomycota</taxon>
        <taxon>Pezizomycotina</taxon>
        <taxon>Dothideomycetes</taxon>
        <taxon>Pleosporomycetidae</taxon>
        <taxon>Aulographales</taxon>
        <taxon>Aulographaceae</taxon>
    </lineage>
</organism>
<evidence type="ECO:0000313" key="7">
    <source>
        <dbReference type="EMBL" id="KAF1986525.1"/>
    </source>
</evidence>
<feature type="region of interest" description="Disordered" evidence="5">
    <location>
        <begin position="166"/>
        <end position="208"/>
    </location>
</feature>
<dbReference type="Proteomes" id="UP000800041">
    <property type="component" value="Unassembled WGS sequence"/>
</dbReference>
<proteinExistence type="inferred from homology"/>
<evidence type="ECO:0000256" key="3">
    <source>
        <dbReference type="ARBA" id="ARBA00022833"/>
    </source>
</evidence>
<dbReference type="Pfam" id="PF04828">
    <property type="entry name" value="GFA"/>
    <property type="match status" value="1"/>
</dbReference>
<gene>
    <name evidence="7" type="ORF">K402DRAFT_312185</name>
</gene>
<keyword evidence="8" id="KW-1185">Reference proteome</keyword>
<feature type="non-terminal residue" evidence="7">
    <location>
        <position position="208"/>
    </location>
</feature>
<feature type="domain" description="CENP-V/GFA" evidence="6">
    <location>
        <begin position="37"/>
        <end position="170"/>
    </location>
</feature>
<evidence type="ECO:0000256" key="2">
    <source>
        <dbReference type="ARBA" id="ARBA00022723"/>
    </source>
</evidence>
<dbReference type="SUPFAM" id="SSF51316">
    <property type="entry name" value="Mss4-like"/>
    <property type="match status" value="1"/>
</dbReference>
<dbReference type="Gene3D" id="3.90.1590.10">
    <property type="entry name" value="glutathione-dependent formaldehyde- activating enzyme (gfa)"/>
    <property type="match status" value="1"/>
</dbReference>
<keyword evidence="4" id="KW-0456">Lyase</keyword>
<feature type="compositionally biased region" description="Polar residues" evidence="5">
    <location>
        <begin position="1"/>
        <end position="13"/>
    </location>
</feature>
<evidence type="ECO:0000313" key="8">
    <source>
        <dbReference type="Proteomes" id="UP000800041"/>
    </source>
</evidence>
<evidence type="ECO:0000256" key="1">
    <source>
        <dbReference type="ARBA" id="ARBA00005495"/>
    </source>
</evidence>